<dbReference type="AlphaFoldDB" id="A0AAN7TLS3"/>
<dbReference type="EMBL" id="JAVRRL010000009">
    <property type="protein sequence ID" value="KAK5116169.1"/>
    <property type="molecule type" value="Genomic_DNA"/>
</dbReference>
<feature type="region of interest" description="Disordered" evidence="1">
    <location>
        <begin position="187"/>
        <end position="207"/>
    </location>
</feature>
<evidence type="ECO:0000256" key="1">
    <source>
        <dbReference type="SAM" id="MobiDB-lite"/>
    </source>
</evidence>
<comment type="caution">
    <text evidence="2">The sequence shown here is derived from an EMBL/GenBank/DDBJ whole genome shotgun (WGS) entry which is preliminary data.</text>
</comment>
<feature type="compositionally biased region" description="Polar residues" evidence="1">
    <location>
        <begin position="187"/>
        <end position="196"/>
    </location>
</feature>
<dbReference type="Proteomes" id="UP001310890">
    <property type="component" value="Unassembled WGS sequence"/>
</dbReference>
<evidence type="ECO:0000313" key="3">
    <source>
        <dbReference type="Proteomes" id="UP001310890"/>
    </source>
</evidence>
<feature type="region of interest" description="Disordered" evidence="1">
    <location>
        <begin position="100"/>
        <end position="124"/>
    </location>
</feature>
<name>A0AAN7TLS3_9PEZI</name>
<reference evidence="2" key="1">
    <citation type="submission" date="2023-08" db="EMBL/GenBank/DDBJ databases">
        <title>Black Yeasts Isolated from many extreme environments.</title>
        <authorList>
            <person name="Coleine C."/>
            <person name="Stajich J.E."/>
            <person name="Selbmann L."/>
        </authorList>
    </citation>
    <scope>NUCLEOTIDE SEQUENCE</scope>
    <source>
        <strain evidence="2">CCFEE 5401</strain>
    </source>
</reference>
<evidence type="ECO:0000313" key="2">
    <source>
        <dbReference type="EMBL" id="KAK5116169.1"/>
    </source>
</evidence>
<proteinExistence type="predicted"/>
<sequence length="207" mass="21916">MAGPVLVRAYSGTMGQSMSAYSTSTTLDPTQTLPPISSYAFASILKEVTNAELQQTIDAIADICAKNSMSLAGEYGSHMPPVGEIVAGIPAVPRSYAGRRETKRALTSVPEASSSGSEGGRTDTGHVVEANITRPRQVVEGHRRNIIFGCIGRTVGAKSIAVLAQVGDETRDNDLEADMRVIMPHTSLTRSSSEATSRLRHLLGSKT</sequence>
<organism evidence="2 3">
    <name type="scientific">Meristemomyces frigidus</name>
    <dbReference type="NCBI Taxonomy" id="1508187"/>
    <lineage>
        <taxon>Eukaryota</taxon>
        <taxon>Fungi</taxon>
        <taxon>Dikarya</taxon>
        <taxon>Ascomycota</taxon>
        <taxon>Pezizomycotina</taxon>
        <taxon>Dothideomycetes</taxon>
        <taxon>Dothideomycetidae</taxon>
        <taxon>Mycosphaerellales</taxon>
        <taxon>Teratosphaeriaceae</taxon>
        <taxon>Meristemomyces</taxon>
    </lineage>
</organism>
<accession>A0AAN7TLS3</accession>
<feature type="compositionally biased region" description="Basic residues" evidence="1">
    <location>
        <begin position="198"/>
        <end position="207"/>
    </location>
</feature>
<gene>
    <name evidence="2" type="ORF">LTR62_008495</name>
</gene>
<protein>
    <submittedName>
        <fullName evidence="2">Uncharacterized protein</fullName>
    </submittedName>
</protein>